<keyword evidence="2" id="KW-0238">DNA-binding</keyword>
<evidence type="ECO:0000313" key="6">
    <source>
        <dbReference type="Proteomes" id="UP000249547"/>
    </source>
</evidence>
<dbReference type="PANTHER" id="PTHR30363">
    <property type="entry name" value="HTH-TYPE TRANSCRIPTIONAL REGULATOR SRLR-RELATED"/>
    <property type="match status" value="1"/>
</dbReference>
<dbReference type="PANTHER" id="PTHR30363:SF44">
    <property type="entry name" value="AGA OPERON TRANSCRIPTIONAL REPRESSOR-RELATED"/>
    <property type="match status" value="1"/>
</dbReference>
<keyword evidence="3" id="KW-0804">Transcription</keyword>
<evidence type="ECO:0000256" key="2">
    <source>
        <dbReference type="ARBA" id="ARBA00023125"/>
    </source>
</evidence>
<dbReference type="Pfam" id="PF00455">
    <property type="entry name" value="DeoRC"/>
    <property type="match status" value="1"/>
</dbReference>
<sequence length="249" mass="28056">MIKEERFDYILQKLKMFEQITYEQLAISLDVSEDTIRRDVDHLYRNGLLSKIRGGAMLPSKNPLTFQDRSTFLTEQKDLIALKAIPFLKPGMTVFMDGGTTITAIGNSIPLNLSLRIITNNVPLIPLLEKNKNIEIIVLGGEYNRESATNTGMVACNQASKYLVDLYLMGTCGVDPRFGITANSDFDGNVKRTMFENARQTISLANHSRLHASYNYRVCRFEEIDTLITDLDSNHPDLAAFRDNGVQIV</sequence>
<dbReference type="Gene3D" id="1.10.10.10">
    <property type="entry name" value="Winged helix-like DNA-binding domain superfamily/Winged helix DNA-binding domain"/>
    <property type="match status" value="1"/>
</dbReference>
<dbReference type="OrthoDB" id="9798651at2"/>
<dbReference type="Pfam" id="PF08220">
    <property type="entry name" value="HTH_DeoR"/>
    <property type="match status" value="1"/>
</dbReference>
<dbReference type="SMART" id="SM00420">
    <property type="entry name" value="HTH_DEOR"/>
    <property type="match status" value="1"/>
</dbReference>
<dbReference type="AlphaFoldDB" id="A0A327QM90"/>
<dbReference type="Proteomes" id="UP000249547">
    <property type="component" value="Unassembled WGS sequence"/>
</dbReference>
<evidence type="ECO:0000256" key="1">
    <source>
        <dbReference type="ARBA" id="ARBA00023015"/>
    </source>
</evidence>
<evidence type="ECO:0000256" key="3">
    <source>
        <dbReference type="ARBA" id="ARBA00023163"/>
    </source>
</evidence>
<dbReference type="InterPro" id="IPR014036">
    <property type="entry name" value="DeoR-like_C"/>
</dbReference>
<gene>
    <name evidence="5" type="ORF">LX64_02608</name>
</gene>
<protein>
    <submittedName>
        <fullName evidence="5">DeoR family transcriptional regulator</fullName>
    </submittedName>
</protein>
<dbReference type="RefSeq" id="WP_111598038.1">
    <property type="nucleotide sequence ID" value="NZ_QLLL01000004.1"/>
</dbReference>
<dbReference type="PROSITE" id="PS51000">
    <property type="entry name" value="HTH_DEOR_2"/>
    <property type="match status" value="1"/>
</dbReference>
<dbReference type="InterPro" id="IPR018356">
    <property type="entry name" value="Tscrpt_reg_HTH_DeoR_CS"/>
</dbReference>
<dbReference type="PROSITE" id="PS00894">
    <property type="entry name" value="HTH_DEOR_1"/>
    <property type="match status" value="1"/>
</dbReference>
<accession>A0A327QM90</accession>
<dbReference type="InterPro" id="IPR036390">
    <property type="entry name" value="WH_DNA-bd_sf"/>
</dbReference>
<dbReference type="SUPFAM" id="SSF100950">
    <property type="entry name" value="NagB/RpiA/CoA transferase-like"/>
    <property type="match status" value="1"/>
</dbReference>
<comment type="caution">
    <text evidence="5">The sequence shown here is derived from an EMBL/GenBank/DDBJ whole genome shotgun (WGS) entry which is preliminary data.</text>
</comment>
<reference evidence="5 6" key="1">
    <citation type="submission" date="2018-06" db="EMBL/GenBank/DDBJ databases">
        <title>Genomic Encyclopedia of Archaeal and Bacterial Type Strains, Phase II (KMG-II): from individual species to whole genera.</title>
        <authorList>
            <person name="Goeker M."/>
        </authorList>
    </citation>
    <scope>NUCLEOTIDE SEQUENCE [LARGE SCALE GENOMIC DNA]</scope>
    <source>
        <strain evidence="5 6">DSM 23857</strain>
    </source>
</reference>
<organism evidence="5 6">
    <name type="scientific">Chitinophaga skermanii</name>
    <dbReference type="NCBI Taxonomy" id="331697"/>
    <lineage>
        <taxon>Bacteria</taxon>
        <taxon>Pseudomonadati</taxon>
        <taxon>Bacteroidota</taxon>
        <taxon>Chitinophagia</taxon>
        <taxon>Chitinophagales</taxon>
        <taxon>Chitinophagaceae</taxon>
        <taxon>Chitinophaga</taxon>
    </lineage>
</organism>
<feature type="domain" description="HTH deoR-type" evidence="4">
    <location>
        <begin position="3"/>
        <end position="58"/>
    </location>
</feature>
<keyword evidence="1" id="KW-0805">Transcription regulation</keyword>
<dbReference type="InterPro" id="IPR037171">
    <property type="entry name" value="NagB/RpiA_transferase-like"/>
</dbReference>
<evidence type="ECO:0000313" key="5">
    <source>
        <dbReference type="EMBL" id="RAJ05450.1"/>
    </source>
</evidence>
<proteinExistence type="predicted"/>
<dbReference type="SUPFAM" id="SSF46785">
    <property type="entry name" value="Winged helix' DNA-binding domain"/>
    <property type="match status" value="1"/>
</dbReference>
<keyword evidence="6" id="KW-1185">Reference proteome</keyword>
<dbReference type="InterPro" id="IPR036388">
    <property type="entry name" value="WH-like_DNA-bd_sf"/>
</dbReference>
<dbReference type="PRINTS" id="PR00037">
    <property type="entry name" value="HTHLACR"/>
</dbReference>
<dbReference type="GO" id="GO:0003677">
    <property type="term" value="F:DNA binding"/>
    <property type="evidence" value="ECO:0007669"/>
    <property type="project" value="UniProtKB-KW"/>
</dbReference>
<dbReference type="GO" id="GO:0003700">
    <property type="term" value="F:DNA-binding transcription factor activity"/>
    <property type="evidence" value="ECO:0007669"/>
    <property type="project" value="InterPro"/>
</dbReference>
<name>A0A327QM90_9BACT</name>
<dbReference type="SMART" id="SM01134">
    <property type="entry name" value="DeoRC"/>
    <property type="match status" value="1"/>
</dbReference>
<dbReference type="InterPro" id="IPR050313">
    <property type="entry name" value="Carb_Metab_HTH_regulators"/>
</dbReference>
<evidence type="ECO:0000259" key="4">
    <source>
        <dbReference type="PROSITE" id="PS51000"/>
    </source>
</evidence>
<dbReference type="EMBL" id="QLLL01000004">
    <property type="protein sequence ID" value="RAJ05450.1"/>
    <property type="molecule type" value="Genomic_DNA"/>
</dbReference>
<dbReference type="InterPro" id="IPR001034">
    <property type="entry name" value="DeoR_HTH"/>
</dbReference>